<dbReference type="InterPro" id="IPR005026">
    <property type="entry name" value="SAPAP"/>
</dbReference>
<organism evidence="3 4">
    <name type="scientific">Apolygus lucorum</name>
    <name type="common">Small green plant bug</name>
    <name type="synonym">Lygocoris lucorum</name>
    <dbReference type="NCBI Taxonomy" id="248454"/>
    <lineage>
        <taxon>Eukaryota</taxon>
        <taxon>Metazoa</taxon>
        <taxon>Ecdysozoa</taxon>
        <taxon>Arthropoda</taxon>
        <taxon>Hexapoda</taxon>
        <taxon>Insecta</taxon>
        <taxon>Pterygota</taxon>
        <taxon>Neoptera</taxon>
        <taxon>Paraneoptera</taxon>
        <taxon>Hemiptera</taxon>
        <taxon>Heteroptera</taxon>
        <taxon>Panheteroptera</taxon>
        <taxon>Cimicomorpha</taxon>
        <taxon>Miridae</taxon>
        <taxon>Mirini</taxon>
        <taxon>Apolygus</taxon>
    </lineage>
</organism>
<keyword evidence="4" id="KW-1185">Reference proteome</keyword>
<proteinExistence type="inferred from homology"/>
<feature type="region of interest" description="Disordered" evidence="2">
    <location>
        <begin position="672"/>
        <end position="691"/>
    </location>
</feature>
<comment type="caution">
    <text evidence="3">The sequence shown here is derived from an EMBL/GenBank/DDBJ whole genome shotgun (WGS) entry which is preliminary data.</text>
</comment>
<feature type="region of interest" description="Disordered" evidence="2">
    <location>
        <begin position="220"/>
        <end position="248"/>
    </location>
</feature>
<evidence type="ECO:0008006" key="5">
    <source>
        <dbReference type="Google" id="ProtNLM"/>
    </source>
</evidence>
<feature type="region of interest" description="Disordered" evidence="2">
    <location>
        <begin position="1"/>
        <end position="76"/>
    </location>
</feature>
<feature type="compositionally biased region" description="Polar residues" evidence="2">
    <location>
        <begin position="673"/>
        <end position="689"/>
    </location>
</feature>
<name>A0A8S9XEE1_APOLU</name>
<feature type="region of interest" description="Disordered" evidence="2">
    <location>
        <begin position="625"/>
        <end position="649"/>
    </location>
</feature>
<sequence length="723" mass="80779">MSSPPGPAFSPITPSGDRPATPGTVSPSPTKPSKTARPQSATPPSRSESPKSNGEEDAEWFPEPCPEPQRLLSDTSSMVTRHSLMVRLTRKIKKRTLACLICCSDVQVEMEKLHSRRNEVKERRKTLRQSVLDERRQTGLLSSESTPETDDRPGPRLRTRAANRMVDARNEAARLLKEKKARQALTAKEVKKVRPPFNNYIRVKHTGLSPFRSYQDASKRSRVAPWRAPPPKVPVPLSSGSQSKEKVGKKAAIVPSQSGSAGRTKLAQGTSYLPTKEMAAGVVMFGASHNAVKSVFKPPVKIQPIPFTTRPNRTQASKLEAEAEKPRIIPKSIPAKIASPKKNRLLKKPVPRITVKQTIPVVVGPPQPTRSTRIAKVKPHGMKKQPNEKDQQVEVKQPLKEVKNPPKRVSRHPVEPSSRTLRSSQATVQDFKENLMPQIKPPVVAKKSRKAKSVIHAGSKDGAEPVVSCPPVVEDRTKGLKDRSAQLTLETDRLRNLAEEWSSLRQTLSLPTTIADDIDATTGQTMLLISKKFIQYKGLIEGAHTDTRTTLEDLDGFWEMVYIQVRQLDEKYKELSHMKEKNWNVESPKIFKNVQIRQRKSNRRSKKATSNVKSSFQKFLAEKLKKKEESSDQDTNCTFSEQPSEERQLENPCVRVIESPLLSMSVDEAFETPSRSLNVTRKGSVTPRSTPRALENAKKALNSIRFSTTMMRLSTIFPEGPTS</sequence>
<evidence type="ECO:0000256" key="1">
    <source>
        <dbReference type="ARBA" id="ARBA00008839"/>
    </source>
</evidence>
<dbReference type="OrthoDB" id="10023951at2759"/>
<feature type="region of interest" description="Disordered" evidence="2">
    <location>
        <begin position="112"/>
        <end position="159"/>
    </location>
</feature>
<dbReference type="Pfam" id="PF03359">
    <property type="entry name" value="GKAP"/>
    <property type="match status" value="1"/>
</dbReference>
<feature type="region of interest" description="Disordered" evidence="2">
    <location>
        <begin position="362"/>
        <end position="424"/>
    </location>
</feature>
<reference evidence="3" key="1">
    <citation type="journal article" date="2021" name="Mol. Ecol. Resour.">
        <title>Apolygus lucorum genome provides insights into omnivorousness and mesophyll feeding.</title>
        <authorList>
            <person name="Liu Y."/>
            <person name="Liu H."/>
            <person name="Wang H."/>
            <person name="Huang T."/>
            <person name="Liu B."/>
            <person name="Yang B."/>
            <person name="Yin L."/>
            <person name="Li B."/>
            <person name="Zhang Y."/>
            <person name="Zhang S."/>
            <person name="Jiang F."/>
            <person name="Zhang X."/>
            <person name="Ren Y."/>
            <person name="Wang B."/>
            <person name="Wang S."/>
            <person name="Lu Y."/>
            <person name="Wu K."/>
            <person name="Fan W."/>
            <person name="Wang G."/>
        </authorList>
    </citation>
    <scope>NUCLEOTIDE SEQUENCE</scope>
    <source>
        <strain evidence="3">12Hb</strain>
    </source>
</reference>
<gene>
    <name evidence="3" type="ORF">GE061_018155</name>
</gene>
<comment type="similarity">
    <text evidence="1">Belongs to the SAPAP family.</text>
</comment>
<dbReference type="AlphaFoldDB" id="A0A8S9XEE1"/>
<dbReference type="Proteomes" id="UP000466442">
    <property type="component" value="Unassembled WGS sequence"/>
</dbReference>
<feature type="compositionally biased region" description="Basic residues" evidence="2">
    <location>
        <begin position="373"/>
        <end position="383"/>
    </location>
</feature>
<evidence type="ECO:0000313" key="3">
    <source>
        <dbReference type="EMBL" id="KAF6206919.1"/>
    </source>
</evidence>
<dbReference type="PANTHER" id="PTHR12353">
    <property type="entry name" value="DISKS LARGE-ASSOCIATED PROTEIN DAP SAP90/PSD-95-ASSOCIATED PROTEIN"/>
    <property type="match status" value="1"/>
</dbReference>
<feature type="compositionally biased region" description="Basic and acidic residues" evidence="2">
    <location>
        <begin position="112"/>
        <end position="122"/>
    </location>
</feature>
<dbReference type="GO" id="GO:0023052">
    <property type="term" value="P:signaling"/>
    <property type="evidence" value="ECO:0007669"/>
    <property type="project" value="InterPro"/>
</dbReference>
<dbReference type="PANTHER" id="PTHR12353:SF1">
    <property type="entry name" value="DISKS LARGE-ASSOCIATED PROTEIN 5"/>
    <property type="match status" value="1"/>
</dbReference>
<accession>A0A8S9XEE1</accession>
<protein>
    <recommendedName>
        <fullName evidence="5">Disks large-associated protein 5</fullName>
    </recommendedName>
</protein>
<feature type="compositionally biased region" description="Polar residues" evidence="2">
    <location>
        <begin position="23"/>
        <end position="52"/>
    </location>
</feature>
<evidence type="ECO:0000313" key="4">
    <source>
        <dbReference type="Proteomes" id="UP000466442"/>
    </source>
</evidence>
<feature type="compositionally biased region" description="Basic and acidic residues" evidence="2">
    <location>
        <begin position="385"/>
        <end position="404"/>
    </location>
</feature>
<evidence type="ECO:0000256" key="2">
    <source>
        <dbReference type="SAM" id="MobiDB-lite"/>
    </source>
</evidence>
<dbReference type="EMBL" id="WIXP02000008">
    <property type="protein sequence ID" value="KAF6206919.1"/>
    <property type="molecule type" value="Genomic_DNA"/>
</dbReference>